<keyword evidence="2" id="KW-0472">Membrane</keyword>
<evidence type="ECO:0000313" key="3">
    <source>
        <dbReference type="EMBL" id="KAK6306985.1"/>
    </source>
</evidence>
<evidence type="ECO:0000256" key="1">
    <source>
        <dbReference type="SAM" id="MobiDB-lite"/>
    </source>
</evidence>
<protein>
    <submittedName>
        <fullName evidence="3">Uncharacterized protein</fullName>
    </submittedName>
</protein>
<keyword evidence="2" id="KW-0812">Transmembrane</keyword>
<dbReference type="Proteomes" id="UP001356427">
    <property type="component" value="Unassembled WGS sequence"/>
</dbReference>
<sequence>MAFSIWPFSSPPPPKNSIFPSLPAWATVGIDITPEELAAFFRPSASGISLVFSAIEPVLPYLLVISLAFFAFNTLYRIYKRKLIKTLLKKSDVHYTSAMLSEHLQQLKGVEVRLLALEKKLQAMDEERRRRGKAPRNNRGRELTRCDAVESSSCCCSSGESEDEGNHSAALTTSTRER</sequence>
<keyword evidence="4" id="KW-1185">Reference proteome</keyword>
<proteinExistence type="predicted"/>
<reference evidence="3 4" key="1">
    <citation type="submission" date="2021-04" db="EMBL/GenBank/DDBJ databases">
        <authorList>
            <person name="De Guttry C."/>
            <person name="Zahm M."/>
            <person name="Klopp C."/>
            <person name="Cabau C."/>
            <person name="Louis A."/>
            <person name="Berthelot C."/>
            <person name="Parey E."/>
            <person name="Roest Crollius H."/>
            <person name="Montfort J."/>
            <person name="Robinson-Rechavi M."/>
            <person name="Bucao C."/>
            <person name="Bouchez O."/>
            <person name="Gislard M."/>
            <person name="Lluch J."/>
            <person name="Milhes M."/>
            <person name="Lampietro C."/>
            <person name="Lopez Roques C."/>
            <person name="Donnadieu C."/>
            <person name="Braasch I."/>
            <person name="Desvignes T."/>
            <person name="Postlethwait J."/>
            <person name="Bobe J."/>
            <person name="Wedekind C."/>
            <person name="Guiguen Y."/>
        </authorList>
    </citation>
    <scope>NUCLEOTIDE SEQUENCE [LARGE SCALE GENOMIC DNA]</scope>
    <source>
        <strain evidence="3">Cs_M1</strain>
        <tissue evidence="3">Blood</tissue>
    </source>
</reference>
<feature type="region of interest" description="Disordered" evidence="1">
    <location>
        <begin position="126"/>
        <end position="178"/>
    </location>
</feature>
<keyword evidence="2" id="KW-1133">Transmembrane helix</keyword>
<dbReference type="AlphaFoldDB" id="A0AAN8LHY5"/>
<feature type="transmembrane region" description="Helical" evidence="2">
    <location>
        <begin position="58"/>
        <end position="79"/>
    </location>
</feature>
<evidence type="ECO:0000313" key="4">
    <source>
        <dbReference type="Proteomes" id="UP001356427"/>
    </source>
</evidence>
<evidence type="ECO:0000256" key="2">
    <source>
        <dbReference type="SAM" id="Phobius"/>
    </source>
</evidence>
<organism evidence="3 4">
    <name type="scientific">Coregonus suidteri</name>
    <dbReference type="NCBI Taxonomy" id="861788"/>
    <lineage>
        <taxon>Eukaryota</taxon>
        <taxon>Metazoa</taxon>
        <taxon>Chordata</taxon>
        <taxon>Craniata</taxon>
        <taxon>Vertebrata</taxon>
        <taxon>Euteleostomi</taxon>
        <taxon>Actinopterygii</taxon>
        <taxon>Neopterygii</taxon>
        <taxon>Teleostei</taxon>
        <taxon>Protacanthopterygii</taxon>
        <taxon>Salmoniformes</taxon>
        <taxon>Salmonidae</taxon>
        <taxon>Coregoninae</taxon>
        <taxon>Coregonus</taxon>
    </lineage>
</organism>
<accession>A0AAN8LHY5</accession>
<comment type="caution">
    <text evidence="3">The sequence shown here is derived from an EMBL/GenBank/DDBJ whole genome shotgun (WGS) entry which is preliminary data.</text>
</comment>
<feature type="compositionally biased region" description="Basic and acidic residues" evidence="1">
    <location>
        <begin position="139"/>
        <end position="148"/>
    </location>
</feature>
<feature type="compositionally biased region" description="Polar residues" evidence="1">
    <location>
        <begin position="169"/>
        <end position="178"/>
    </location>
</feature>
<dbReference type="EMBL" id="JAGTTL010000020">
    <property type="protein sequence ID" value="KAK6306985.1"/>
    <property type="molecule type" value="Genomic_DNA"/>
</dbReference>
<gene>
    <name evidence="3" type="ORF">J4Q44_G00221330</name>
</gene>
<name>A0AAN8LHY5_9TELE</name>